<reference evidence="4 5" key="1">
    <citation type="submission" date="2018-06" db="EMBL/GenBank/DDBJ databases">
        <title>Genome sequencing of Oceanotoga sp. sy52.</title>
        <authorList>
            <person name="Mori K."/>
        </authorList>
    </citation>
    <scope>NUCLEOTIDE SEQUENCE [LARGE SCALE GENOMIC DNA]</scope>
    <source>
        <strain evidence="5">sy52</strain>
    </source>
</reference>
<dbReference type="FunFam" id="3.40.50.1970:FF:000003">
    <property type="entry name" value="Alcohol dehydrogenase, iron-containing"/>
    <property type="match status" value="1"/>
</dbReference>
<dbReference type="InterPro" id="IPR001670">
    <property type="entry name" value="ADH_Fe/GldA"/>
</dbReference>
<dbReference type="PANTHER" id="PTHR11496:SF104">
    <property type="entry name" value="3-DEOXY-ALPHA-D-MANNO-OCTULOSONATE 8-OXIDASE"/>
    <property type="match status" value="1"/>
</dbReference>
<name>A0A7G1G4P7_9BACT</name>
<dbReference type="RefSeq" id="WP_190613410.1">
    <property type="nucleotide sequence ID" value="NZ_AP018712.1"/>
</dbReference>
<evidence type="ECO:0000259" key="3">
    <source>
        <dbReference type="Pfam" id="PF25137"/>
    </source>
</evidence>
<dbReference type="GO" id="GO:0004022">
    <property type="term" value="F:alcohol dehydrogenase (NAD+) activity"/>
    <property type="evidence" value="ECO:0007669"/>
    <property type="project" value="TreeGrafter"/>
</dbReference>
<dbReference type="AlphaFoldDB" id="A0A7G1G4P7"/>
<dbReference type="Gene3D" id="1.20.1090.10">
    <property type="entry name" value="Dehydroquinate synthase-like - alpha domain"/>
    <property type="match status" value="1"/>
</dbReference>
<keyword evidence="5" id="KW-1185">Reference proteome</keyword>
<dbReference type="CDD" id="cd08181">
    <property type="entry name" value="PPD-like"/>
    <property type="match status" value="1"/>
</dbReference>
<dbReference type="PANTHER" id="PTHR11496">
    <property type="entry name" value="ALCOHOL DEHYDROGENASE"/>
    <property type="match status" value="1"/>
</dbReference>
<dbReference type="Pfam" id="PF25137">
    <property type="entry name" value="ADH_Fe_C"/>
    <property type="match status" value="1"/>
</dbReference>
<dbReference type="EMBL" id="AP018712">
    <property type="protein sequence ID" value="BBE31085.1"/>
    <property type="molecule type" value="Genomic_DNA"/>
</dbReference>
<dbReference type="KEGG" id="ocy:OSSY52_12260"/>
<sequence length="364" mass="40108">MFSFFNPTRIFFGNDVIKDNFNYIDELGNKALIVTGKNSAKVSGALEDILSALKKLNKEWVIFDEIKENPTYDLIEKGKKVGLNENVDFVIGIGGGSPMDASKAISILIANDFLSVEELYNGDYDVALPIVEVPTTSGTGSEVTQYSVLTSMEGKKAGFSSEVNFPDVCFIDPKYTLKLSKALTLTTAIDALSHAVEGSISTKATDISDLMAKESIKLIKENLMNSLDNLDNIKYRENLSKASMLAGMVIAQTGTTLPHSLGYSVTVKYGVRHGIATAIFLPNVLKKIEKENPKKLNVLKNVFESLENFENFLNEVGIFNNLPKLKEEDIISFSNTVIKSSHVKVTPATFTVEDIKKLYLEVFE</sequence>
<gene>
    <name evidence="4" type="ORF">OSSY52_12260</name>
</gene>
<dbReference type="InParanoid" id="A0A7G1G4P7"/>
<dbReference type="SUPFAM" id="SSF56796">
    <property type="entry name" value="Dehydroquinate synthase-like"/>
    <property type="match status" value="1"/>
</dbReference>
<protein>
    <submittedName>
        <fullName evidence="4">Alcohol dehydrogenase</fullName>
    </submittedName>
</protein>
<dbReference type="InterPro" id="IPR056798">
    <property type="entry name" value="ADH_Fe_C"/>
</dbReference>
<evidence type="ECO:0000259" key="2">
    <source>
        <dbReference type="Pfam" id="PF00465"/>
    </source>
</evidence>
<keyword evidence="1" id="KW-0560">Oxidoreductase</keyword>
<proteinExistence type="predicted"/>
<evidence type="ECO:0000313" key="4">
    <source>
        <dbReference type="EMBL" id="BBE31085.1"/>
    </source>
</evidence>
<dbReference type="Pfam" id="PF00465">
    <property type="entry name" value="Fe-ADH"/>
    <property type="match status" value="1"/>
</dbReference>
<accession>A0A7G1G4P7</accession>
<organism evidence="4 5">
    <name type="scientific">Tepiditoga spiralis</name>
    <dbReference type="NCBI Taxonomy" id="2108365"/>
    <lineage>
        <taxon>Bacteria</taxon>
        <taxon>Thermotogati</taxon>
        <taxon>Thermotogota</taxon>
        <taxon>Thermotogae</taxon>
        <taxon>Petrotogales</taxon>
        <taxon>Petrotogaceae</taxon>
        <taxon>Tepiditoga</taxon>
    </lineage>
</organism>
<dbReference type="GO" id="GO:0046872">
    <property type="term" value="F:metal ion binding"/>
    <property type="evidence" value="ECO:0007669"/>
    <property type="project" value="InterPro"/>
</dbReference>
<evidence type="ECO:0000256" key="1">
    <source>
        <dbReference type="ARBA" id="ARBA00023002"/>
    </source>
</evidence>
<feature type="domain" description="Alcohol dehydrogenase iron-type/glycerol dehydrogenase GldA" evidence="2">
    <location>
        <begin position="7"/>
        <end position="173"/>
    </location>
</feature>
<dbReference type="Gene3D" id="3.40.50.1970">
    <property type="match status" value="1"/>
</dbReference>
<evidence type="ECO:0000313" key="5">
    <source>
        <dbReference type="Proteomes" id="UP000516361"/>
    </source>
</evidence>
<dbReference type="Proteomes" id="UP000516361">
    <property type="component" value="Chromosome"/>
</dbReference>
<feature type="domain" description="Fe-containing alcohol dehydrogenase-like C-terminal" evidence="3">
    <location>
        <begin position="184"/>
        <end position="361"/>
    </location>
</feature>
<dbReference type="InterPro" id="IPR039697">
    <property type="entry name" value="Alcohol_dehydrogenase_Fe"/>
</dbReference>